<evidence type="ECO:0000256" key="1">
    <source>
        <dbReference type="SAM" id="Phobius"/>
    </source>
</evidence>
<evidence type="ECO:0000313" key="3">
    <source>
        <dbReference type="Proteomes" id="UP000029579"/>
    </source>
</evidence>
<dbReference type="OrthoDB" id="1690510at2"/>
<keyword evidence="1" id="KW-1133">Transmembrane helix</keyword>
<dbReference type="RefSeq" id="WP_004827429.1">
    <property type="nucleotide sequence ID" value="NZ_JRMW01000043.1"/>
</dbReference>
<protein>
    <recommendedName>
        <fullName evidence="4">Chemotaxis protein</fullName>
    </recommendedName>
</protein>
<feature type="transmembrane region" description="Helical" evidence="1">
    <location>
        <begin position="12"/>
        <end position="31"/>
    </location>
</feature>
<evidence type="ECO:0008006" key="4">
    <source>
        <dbReference type="Google" id="ProtNLM"/>
    </source>
</evidence>
<dbReference type="eggNOG" id="ENOG5033MCP">
    <property type="taxonomic scope" value="Bacteria"/>
</dbReference>
<gene>
    <name evidence="2" type="ORF">HMPREF1630_08895</name>
</gene>
<accession>A0A095Y8X9</accession>
<keyword evidence="1" id="KW-0812">Transmembrane</keyword>
<keyword evidence="1" id="KW-0472">Membrane</keyword>
<name>A0A095Y8X9_9FIRM</name>
<dbReference type="Proteomes" id="UP000029579">
    <property type="component" value="Unassembled WGS sequence"/>
</dbReference>
<dbReference type="EMBL" id="JRMW01000043">
    <property type="protein sequence ID" value="KGF03097.1"/>
    <property type="molecule type" value="Genomic_DNA"/>
</dbReference>
<organism evidence="2 3">
    <name type="scientific">Anaerococcus lactolyticus S7-1-13</name>
    <dbReference type="NCBI Taxonomy" id="1284686"/>
    <lineage>
        <taxon>Bacteria</taxon>
        <taxon>Bacillati</taxon>
        <taxon>Bacillota</taxon>
        <taxon>Tissierellia</taxon>
        <taxon>Tissierellales</taxon>
        <taxon>Peptoniphilaceae</taxon>
        <taxon>Anaerococcus</taxon>
    </lineage>
</organism>
<evidence type="ECO:0000313" key="2">
    <source>
        <dbReference type="EMBL" id="KGF03097.1"/>
    </source>
</evidence>
<reference evidence="2 3" key="1">
    <citation type="submission" date="2014-07" db="EMBL/GenBank/DDBJ databases">
        <authorList>
            <person name="McCorrison J."/>
            <person name="Sanka R."/>
            <person name="Torralba M."/>
            <person name="Gillis M."/>
            <person name="Haft D.H."/>
            <person name="Methe B."/>
            <person name="Sutton G."/>
            <person name="Nelson K.E."/>
        </authorList>
    </citation>
    <scope>NUCLEOTIDE SEQUENCE [LARGE SCALE GENOMIC DNA]</scope>
    <source>
        <strain evidence="2 3">S7-1-13</strain>
    </source>
</reference>
<proteinExistence type="predicted"/>
<sequence length="147" mass="15723">MSITIDFNLLGNIIISVLAILALIFLVLVLVKFNKLLNCLQEVLNKNSSNIDSIITKLPHLTNEASDLVTNLNSVVTDPNLKMAIAKVNDTMTSVNSIADDIKDTVNYVGITAVDSVDTFGAGVASITDYSSLIMDVIDIVKNVIAG</sequence>
<dbReference type="AlphaFoldDB" id="A0A095Y8X9"/>
<comment type="caution">
    <text evidence="2">The sequence shown here is derived from an EMBL/GenBank/DDBJ whole genome shotgun (WGS) entry which is preliminary data.</text>
</comment>